<evidence type="ECO:0000313" key="2">
    <source>
        <dbReference type="EMBL" id="KIC77362.1"/>
    </source>
</evidence>
<dbReference type="Pfam" id="PF20207">
    <property type="entry name" value="DUF6568"/>
    <property type="match status" value="1"/>
</dbReference>
<evidence type="ECO:0000256" key="1">
    <source>
        <dbReference type="SAM" id="SignalP"/>
    </source>
</evidence>
<evidence type="ECO:0000313" key="3">
    <source>
        <dbReference type="Proteomes" id="UP000031339"/>
    </source>
</evidence>
<dbReference type="RefSeq" id="WP_006270343.1">
    <property type="nucleotide sequence ID" value="NZ_CP068213.1"/>
</dbReference>
<dbReference type="Gene3D" id="3.40.30.10">
    <property type="entry name" value="Glutaredoxin"/>
    <property type="match status" value="1"/>
</dbReference>
<gene>
    <name evidence="2" type="ORF">RN79_08835</name>
</gene>
<proteinExistence type="predicted"/>
<dbReference type="PROSITE" id="PS51257">
    <property type="entry name" value="PROKAR_LIPOPROTEIN"/>
    <property type="match status" value="1"/>
</dbReference>
<name>A0A0C1KEH0_STRCV</name>
<dbReference type="EMBL" id="JWIY01000004">
    <property type="protein sequence ID" value="KIC77362.1"/>
    <property type="molecule type" value="Genomic_DNA"/>
</dbReference>
<sequence length="172" mass="19908">MKCIRMSLYFIIICTTLFFLSACTSSSQASESSTVSSVSQVSTSENEVEHDLKLTKLYKEIVKSFQETNAENVLNNKLTKGNLLYFGRETCPFCREFLPVLKETSDLYHTPFKIYYLNTEDSHKNSQIKKAMEKYNVTGVPTLIYLKKDNGFEVLNEEQTTLPEWFNIIMKY</sequence>
<keyword evidence="1" id="KW-0732">Signal</keyword>
<accession>A0A0C1KEH0</accession>
<dbReference type="GeneID" id="93847949"/>
<dbReference type="eggNOG" id="ENOG50303ZQ">
    <property type="taxonomic scope" value="Bacteria"/>
</dbReference>
<dbReference type="CDD" id="cd02947">
    <property type="entry name" value="TRX_family"/>
    <property type="match status" value="1"/>
</dbReference>
<protein>
    <submittedName>
        <fullName evidence="2">Bacteriocin transporter</fullName>
    </submittedName>
</protein>
<dbReference type="SUPFAM" id="SSF52833">
    <property type="entry name" value="Thioredoxin-like"/>
    <property type="match status" value="1"/>
</dbReference>
<dbReference type="STRING" id="862969.SCI_1901"/>
<organism evidence="2 3">
    <name type="scientific">Streptococcus constellatus</name>
    <dbReference type="NCBI Taxonomy" id="76860"/>
    <lineage>
        <taxon>Bacteria</taxon>
        <taxon>Bacillati</taxon>
        <taxon>Bacillota</taxon>
        <taxon>Bacilli</taxon>
        <taxon>Lactobacillales</taxon>
        <taxon>Streptococcaceae</taxon>
        <taxon>Streptococcus</taxon>
        <taxon>Streptococcus anginosus group</taxon>
    </lineage>
</organism>
<dbReference type="InterPro" id="IPR036249">
    <property type="entry name" value="Thioredoxin-like_sf"/>
</dbReference>
<reference evidence="2 3" key="1">
    <citation type="submission" date="2014-12" db="EMBL/GenBank/DDBJ databases">
        <title>Partial genome sequence of Streptococcus constellatus KCOM 1650 (= ChDC B144).</title>
        <authorList>
            <person name="Kook J.-K."/>
            <person name="Park S.-N."/>
            <person name="Lim Y.K."/>
            <person name="Jo E."/>
        </authorList>
    </citation>
    <scope>NUCLEOTIDE SEQUENCE [LARGE SCALE GENOMIC DNA]</scope>
    <source>
        <strain evidence="2 3">KCOM 1650</strain>
    </source>
</reference>
<dbReference type="InterPro" id="IPR046698">
    <property type="entry name" value="PedC-like"/>
</dbReference>
<dbReference type="Proteomes" id="UP000031339">
    <property type="component" value="Unassembled WGS sequence"/>
</dbReference>
<feature type="chain" id="PRO_5043118807" evidence="1">
    <location>
        <begin position="30"/>
        <end position="172"/>
    </location>
</feature>
<comment type="caution">
    <text evidence="2">The sequence shown here is derived from an EMBL/GenBank/DDBJ whole genome shotgun (WGS) entry which is preliminary data.</text>
</comment>
<dbReference type="OrthoDB" id="9792987at2"/>
<feature type="signal peptide" evidence="1">
    <location>
        <begin position="1"/>
        <end position="29"/>
    </location>
</feature>
<dbReference type="AlphaFoldDB" id="A0A0C1KEH0"/>